<dbReference type="InterPro" id="IPR001789">
    <property type="entry name" value="Sig_transdc_resp-reg_receiver"/>
</dbReference>
<dbReference type="PROSITE" id="PS50110">
    <property type="entry name" value="RESPONSE_REGULATORY"/>
    <property type="match status" value="1"/>
</dbReference>
<dbReference type="Pfam" id="PF00072">
    <property type="entry name" value="Response_reg"/>
    <property type="match status" value="1"/>
</dbReference>
<feature type="domain" description="Response regulatory" evidence="11">
    <location>
        <begin position="29"/>
        <end position="144"/>
    </location>
</feature>
<dbReference type="PANTHER" id="PTHR43874">
    <property type="entry name" value="TWO-COMPONENT RESPONSE REGULATOR"/>
    <property type="match status" value="1"/>
</dbReference>
<keyword evidence="14" id="KW-1185">Reference proteome</keyword>
<organism evidence="13 14">
    <name type="scientific">Acorus gramineus</name>
    <name type="common">Dwarf sweet flag</name>
    <dbReference type="NCBI Taxonomy" id="55184"/>
    <lineage>
        <taxon>Eukaryota</taxon>
        <taxon>Viridiplantae</taxon>
        <taxon>Streptophyta</taxon>
        <taxon>Embryophyta</taxon>
        <taxon>Tracheophyta</taxon>
        <taxon>Spermatophyta</taxon>
        <taxon>Magnoliopsida</taxon>
        <taxon>Liliopsida</taxon>
        <taxon>Acoraceae</taxon>
        <taxon>Acorus</taxon>
    </lineage>
</organism>
<dbReference type="Gene3D" id="3.40.50.2300">
    <property type="match status" value="1"/>
</dbReference>
<dbReference type="Proteomes" id="UP001179952">
    <property type="component" value="Unassembled WGS sequence"/>
</dbReference>
<evidence type="ECO:0000256" key="1">
    <source>
        <dbReference type="ARBA" id="ARBA00004123"/>
    </source>
</evidence>
<evidence type="ECO:0000256" key="10">
    <source>
        <dbReference type="SAM" id="MobiDB-lite"/>
    </source>
</evidence>
<evidence type="ECO:0000256" key="3">
    <source>
        <dbReference type="ARBA" id="ARBA00023012"/>
    </source>
</evidence>
<evidence type="ECO:0000256" key="7">
    <source>
        <dbReference type="ARBA" id="ARBA00023163"/>
    </source>
</evidence>
<evidence type="ECO:0000256" key="9">
    <source>
        <dbReference type="PROSITE-ProRule" id="PRU00169"/>
    </source>
</evidence>
<dbReference type="CDD" id="cd17584">
    <property type="entry name" value="REC_typeB_ARR-like"/>
    <property type="match status" value="1"/>
</dbReference>
<keyword evidence="6" id="KW-0010">Activator</keyword>
<dbReference type="GO" id="GO:0009736">
    <property type="term" value="P:cytokinin-activated signaling pathway"/>
    <property type="evidence" value="ECO:0007669"/>
    <property type="project" value="InterPro"/>
</dbReference>
<reference evidence="13" key="1">
    <citation type="journal article" date="2023" name="Nat. Commun.">
        <title>Diploid and tetraploid genomes of Acorus and the evolution of monocots.</title>
        <authorList>
            <person name="Ma L."/>
            <person name="Liu K.W."/>
            <person name="Li Z."/>
            <person name="Hsiao Y.Y."/>
            <person name="Qi Y."/>
            <person name="Fu T."/>
            <person name="Tang G.D."/>
            <person name="Zhang D."/>
            <person name="Sun W.H."/>
            <person name="Liu D.K."/>
            <person name="Li Y."/>
            <person name="Chen G.Z."/>
            <person name="Liu X.D."/>
            <person name="Liao X.Y."/>
            <person name="Jiang Y.T."/>
            <person name="Yu X."/>
            <person name="Hao Y."/>
            <person name="Huang J."/>
            <person name="Zhao X.W."/>
            <person name="Ke S."/>
            <person name="Chen Y.Y."/>
            <person name="Wu W.L."/>
            <person name="Hsu J.L."/>
            <person name="Lin Y.F."/>
            <person name="Huang M.D."/>
            <person name="Li C.Y."/>
            <person name="Huang L."/>
            <person name="Wang Z.W."/>
            <person name="Zhao X."/>
            <person name="Zhong W.Y."/>
            <person name="Peng D.H."/>
            <person name="Ahmad S."/>
            <person name="Lan S."/>
            <person name="Zhang J.S."/>
            <person name="Tsai W.C."/>
            <person name="Van de Peer Y."/>
            <person name="Liu Z.J."/>
        </authorList>
    </citation>
    <scope>NUCLEOTIDE SEQUENCE</scope>
    <source>
        <strain evidence="13">SCP</strain>
    </source>
</reference>
<feature type="region of interest" description="Disordered" evidence="10">
    <location>
        <begin position="1"/>
        <end position="22"/>
    </location>
</feature>
<comment type="subcellular location">
    <subcellularLocation>
        <location evidence="1">Nucleus</location>
    </subcellularLocation>
</comment>
<evidence type="ECO:0000313" key="14">
    <source>
        <dbReference type="Proteomes" id="UP001179952"/>
    </source>
</evidence>
<evidence type="ECO:0000313" key="13">
    <source>
        <dbReference type="EMBL" id="KAK1259918.1"/>
    </source>
</evidence>
<evidence type="ECO:0000259" key="11">
    <source>
        <dbReference type="PROSITE" id="PS50110"/>
    </source>
</evidence>
<feature type="region of interest" description="Disordered" evidence="10">
    <location>
        <begin position="151"/>
        <end position="203"/>
    </location>
</feature>
<dbReference type="EMBL" id="JAUJYN010000012">
    <property type="protein sequence ID" value="KAK1259918.1"/>
    <property type="molecule type" value="Genomic_DNA"/>
</dbReference>
<feature type="compositionally biased region" description="Polar residues" evidence="10">
    <location>
        <begin position="1"/>
        <end position="10"/>
    </location>
</feature>
<dbReference type="AlphaFoldDB" id="A0AAV9A6Q6"/>
<dbReference type="GO" id="GO:0003677">
    <property type="term" value="F:DNA binding"/>
    <property type="evidence" value="ECO:0007669"/>
    <property type="project" value="UniProtKB-KW"/>
</dbReference>
<dbReference type="InterPro" id="IPR009057">
    <property type="entry name" value="Homeodomain-like_sf"/>
</dbReference>
<sequence>MKIENNSRGSPETAPPQNGGGDEFPVGLRVLAVDDDRSCLLMLEALLRQCRYEVIVKDKASEALELLRKNKDQFDIVLSDVIMPGIDGFRLLEIVGLEMDLPVIMMSADDNVDTVRKGIMHGARDFLLKPIRLEELKNIWQHVVRKKLGEQSEAKGEANNNNINSDNQNIQHNRRSREDSNDGDDEQNDESDDDHLTSKKPRLTWTPELHSKFINAINQLGVAKAVPKRILDLMDTPGLNRENVASHLQKYRNGLRKNSAQMGQYYDDNGGLNRISGLAPGIPLLSFGEQGMSRSNPIERFGINGYHNRSVIEYGSTQSPVTLGFSRTITQSLSHPLNQQNILLRHQITSSQGGQLGRMMQHPRFGDFASSSLLSGNMNRQPEFHGSSYMGSQFSHDIVSSQTGLRSFPSHDYQYKQCPNGISVSTSGSLPQVARNDIASTNAFGSHSFTTGTGPSSLAGQFVHPSACVSNGLVAGSGGEMNGDLLDIQSFNAGKSSENHQLMLVEQSPEQLQTENTFYQTRAISPGTLDAAVKKYYQ</sequence>
<evidence type="ECO:0000259" key="12">
    <source>
        <dbReference type="PROSITE" id="PS51294"/>
    </source>
</evidence>
<feature type="domain" description="HTH myb-type" evidence="12">
    <location>
        <begin position="197"/>
        <end position="256"/>
    </location>
</feature>
<keyword evidence="5" id="KW-0238">DNA-binding</keyword>
<feature type="modified residue" description="4-aspartylphosphate" evidence="9">
    <location>
        <position position="80"/>
    </location>
</feature>
<evidence type="ECO:0000256" key="6">
    <source>
        <dbReference type="ARBA" id="ARBA00023159"/>
    </source>
</evidence>
<evidence type="ECO:0000256" key="8">
    <source>
        <dbReference type="ARBA" id="ARBA00023242"/>
    </source>
</evidence>
<dbReference type="SUPFAM" id="SSF46689">
    <property type="entry name" value="Homeodomain-like"/>
    <property type="match status" value="1"/>
</dbReference>
<accession>A0AAV9A6Q6</accession>
<dbReference type="FunFam" id="1.10.10.60:FF:000007">
    <property type="entry name" value="Two-component response regulator"/>
    <property type="match status" value="1"/>
</dbReference>
<evidence type="ECO:0000256" key="4">
    <source>
        <dbReference type="ARBA" id="ARBA00023015"/>
    </source>
</evidence>
<dbReference type="GO" id="GO:0000160">
    <property type="term" value="P:phosphorelay signal transduction system"/>
    <property type="evidence" value="ECO:0007669"/>
    <property type="project" value="UniProtKB-KW"/>
</dbReference>
<dbReference type="InterPro" id="IPR006447">
    <property type="entry name" value="Myb_dom_plants"/>
</dbReference>
<keyword evidence="2 9" id="KW-0597">Phosphoprotein</keyword>
<protein>
    <submittedName>
        <fullName evidence="13">Two-component response regulator ARR12</fullName>
    </submittedName>
</protein>
<dbReference type="PROSITE" id="PS51294">
    <property type="entry name" value="HTH_MYB"/>
    <property type="match status" value="1"/>
</dbReference>
<dbReference type="InterPro" id="IPR017930">
    <property type="entry name" value="Myb_dom"/>
</dbReference>
<dbReference type="InterPro" id="IPR001005">
    <property type="entry name" value="SANT/Myb"/>
</dbReference>
<name>A0AAV9A6Q6_ACOGR</name>
<keyword evidence="7" id="KW-0804">Transcription</keyword>
<dbReference type="SUPFAM" id="SSF52172">
    <property type="entry name" value="CheY-like"/>
    <property type="match status" value="1"/>
</dbReference>
<comment type="caution">
    <text evidence="13">The sequence shown here is derived from an EMBL/GenBank/DDBJ whole genome shotgun (WGS) entry which is preliminary data.</text>
</comment>
<keyword evidence="3" id="KW-0902">Two-component regulatory system</keyword>
<feature type="compositionally biased region" description="Low complexity" evidence="10">
    <location>
        <begin position="159"/>
        <end position="171"/>
    </location>
</feature>
<dbReference type="InterPro" id="IPR045279">
    <property type="entry name" value="ARR-like"/>
</dbReference>
<keyword evidence="4" id="KW-0805">Transcription regulation</keyword>
<gene>
    <name evidence="13" type="ORF">QJS04_geneDACA021515</name>
</gene>
<dbReference type="GO" id="GO:0005634">
    <property type="term" value="C:nucleus"/>
    <property type="evidence" value="ECO:0007669"/>
    <property type="project" value="UniProtKB-SubCell"/>
</dbReference>
<proteinExistence type="predicted"/>
<feature type="compositionally biased region" description="Acidic residues" evidence="10">
    <location>
        <begin position="181"/>
        <end position="193"/>
    </location>
</feature>
<reference evidence="13" key="2">
    <citation type="submission" date="2023-06" db="EMBL/GenBank/DDBJ databases">
        <authorList>
            <person name="Ma L."/>
            <person name="Liu K.-W."/>
            <person name="Li Z."/>
            <person name="Hsiao Y.-Y."/>
            <person name="Qi Y."/>
            <person name="Fu T."/>
            <person name="Tang G."/>
            <person name="Zhang D."/>
            <person name="Sun W.-H."/>
            <person name="Liu D.-K."/>
            <person name="Li Y."/>
            <person name="Chen G.-Z."/>
            <person name="Liu X.-D."/>
            <person name="Liao X.-Y."/>
            <person name="Jiang Y.-T."/>
            <person name="Yu X."/>
            <person name="Hao Y."/>
            <person name="Huang J."/>
            <person name="Zhao X.-W."/>
            <person name="Ke S."/>
            <person name="Chen Y.-Y."/>
            <person name="Wu W.-L."/>
            <person name="Hsu J.-L."/>
            <person name="Lin Y.-F."/>
            <person name="Huang M.-D."/>
            <person name="Li C.-Y."/>
            <person name="Huang L."/>
            <person name="Wang Z.-W."/>
            <person name="Zhao X."/>
            <person name="Zhong W.-Y."/>
            <person name="Peng D.-H."/>
            <person name="Ahmad S."/>
            <person name="Lan S."/>
            <person name="Zhang J.-S."/>
            <person name="Tsai W.-C."/>
            <person name="Van De Peer Y."/>
            <person name="Liu Z.-J."/>
        </authorList>
    </citation>
    <scope>NUCLEOTIDE SEQUENCE</scope>
    <source>
        <strain evidence="13">SCP</strain>
        <tissue evidence="13">Leaves</tissue>
    </source>
</reference>
<dbReference type="SMART" id="SM00448">
    <property type="entry name" value="REC"/>
    <property type="match status" value="1"/>
</dbReference>
<dbReference type="Gene3D" id="1.10.10.60">
    <property type="entry name" value="Homeodomain-like"/>
    <property type="match status" value="1"/>
</dbReference>
<dbReference type="Pfam" id="PF00249">
    <property type="entry name" value="Myb_DNA-binding"/>
    <property type="match status" value="1"/>
</dbReference>
<dbReference type="PANTHER" id="PTHR43874:SF217">
    <property type="entry name" value="TWO-COMPONENT RESPONSE REGULATOR ORR24-LIKE ISOFORM X1"/>
    <property type="match status" value="1"/>
</dbReference>
<dbReference type="InterPro" id="IPR011006">
    <property type="entry name" value="CheY-like_superfamily"/>
</dbReference>
<dbReference type="NCBIfam" id="TIGR01557">
    <property type="entry name" value="myb_SHAQKYF"/>
    <property type="match status" value="1"/>
</dbReference>
<evidence type="ECO:0000256" key="5">
    <source>
        <dbReference type="ARBA" id="ARBA00023125"/>
    </source>
</evidence>
<keyword evidence="8" id="KW-0539">Nucleus</keyword>
<evidence type="ECO:0000256" key="2">
    <source>
        <dbReference type="ARBA" id="ARBA00022553"/>
    </source>
</evidence>